<comment type="caution">
    <text evidence="2">The sequence shown here is derived from an EMBL/GenBank/DDBJ whole genome shotgun (WGS) entry which is preliminary data.</text>
</comment>
<feature type="transmembrane region" description="Helical" evidence="1">
    <location>
        <begin position="86"/>
        <end position="107"/>
    </location>
</feature>
<feature type="transmembrane region" description="Helical" evidence="1">
    <location>
        <begin position="20"/>
        <end position="50"/>
    </location>
</feature>
<organism evidence="2 3">
    <name type="scientific">Agrobacterium bohemicum</name>
    <dbReference type="NCBI Taxonomy" id="2052828"/>
    <lineage>
        <taxon>Bacteria</taxon>
        <taxon>Pseudomonadati</taxon>
        <taxon>Pseudomonadota</taxon>
        <taxon>Alphaproteobacteria</taxon>
        <taxon>Hyphomicrobiales</taxon>
        <taxon>Rhizobiaceae</taxon>
        <taxon>Rhizobium/Agrobacterium group</taxon>
        <taxon>Agrobacterium</taxon>
    </lineage>
</organism>
<keyword evidence="1" id="KW-0472">Membrane</keyword>
<dbReference type="EMBL" id="LNUW01000037">
    <property type="protein sequence ID" value="KXG84311.1"/>
    <property type="molecule type" value="Genomic_DNA"/>
</dbReference>
<reference evidence="2 3" key="1">
    <citation type="submission" date="2015-11" db="EMBL/GenBank/DDBJ databases">
        <title>Draft genome sequence of Agrobacterium sp. R89-1.</title>
        <authorList>
            <person name="Zahradnik J."/>
            <person name="Kyslikova E."/>
            <person name="Palyzova A."/>
            <person name="Kyslik P."/>
        </authorList>
    </citation>
    <scope>NUCLEOTIDE SEQUENCE [LARGE SCALE GENOMIC DNA]</scope>
    <source>
        <strain evidence="2 3">R89-1</strain>
    </source>
</reference>
<evidence type="ECO:0000313" key="3">
    <source>
        <dbReference type="Proteomes" id="UP000070498"/>
    </source>
</evidence>
<dbReference type="RefSeq" id="WP_067649226.1">
    <property type="nucleotide sequence ID" value="NZ_KQ961029.1"/>
</dbReference>
<keyword evidence="3" id="KW-1185">Reference proteome</keyword>
<gene>
    <name evidence="2" type="ORF">ATO67_12335</name>
</gene>
<name>A0A135NYR3_9HYPH</name>
<protein>
    <submittedName>
        <fullName evidence="2">Uncharacterized protein</fullName>
    </submittedName>
</protein>
<keyword evidence="1" id="KW-0812">Transmembrane</keyword>
<accession>A0A135NYR3</accession>
<evidence type="ECO:0000256" key="1">
    <source>
        <dbReference type="SAM" id="Phobius"/>
    </source>
</evidence>
<evidence type="ECO:0000313" key="2">
    <source>
        <dbReference type="EMBL" id="KXG84311.1"/>
    </source>
</evidence>
<dbReference type="AlphaFoldDB" id="A0A135NYR3"/>
<dbReference type="Proteomes" id="UP000070498">
    <property type="component" value="Unassembled WGS sequence"/>
</dbReference>
<keyword evidence="1" id="KW-1133">Transmembrane helix</keyword>
<sequence>MPLLPFTALNLALVAFDGLATYGLIGIAGLDIIVARLLGLCVAFVSLVLFQRYAQRKDALATIISGITMLVSSGLFALILTRNPAIQWPIAFIVASLASLVLGVFGYRRALKRRESVV</sequence>
<feature type="transmembrane region" description="Helical" evidence="1">
    <location>
        <begin position="59"/>
        <end position="80"/>
    </location>
</feature>
<dbReference type="OrthoDB" id="8305509at2"/>
<proteinExistence type="predicted"/>